<sequence>MAICASATTMGDCGQKTGECKIWEPPVPRLLKGCNLSKRSCGALSSVLSSQSSSLKHLDLSYNRLHDSGVKLLSAGLESPHCRLETLRWVY</sequence>
<evidence type="ECO:0000256" key="2">
    <source>
        <dbReference type="ARBA" id="ARBA00022737"/>
    </source>
</evidence>
<dbReference type="EMBL" id="SRLO01016496">
    <property type="protein sequence ID" value="TNN24076.1"/>
    <property type="molecule type" value="Genomic_DNA"/>
</dbReference>
<dbReference type="PANTHER" id="PTHR24106">
    <property type="entry name" value="NACHT, LRR AND CARD DOMAINS-CONTAINING"/>
    <property type="match status" value="1"/>
</dbReference>
<evidence type="ECO:0000313" key="3">
    <source>
        <dbReference type="EMBL" id="TNN24076.1"/>
    </source>
</evidence>
<keyword evidence="2" id="KW-0677">Repeat</keyword>
<dbReference type="InterPro" id="IPR032675">
    <property type="entry name" value="LRR_dom_sf"/>
</dbReference>
<name>A0A4Z2E567_9TELE</name>
<reference evidence="3 4" key="1">
    <citation type="submission" date="2019-03" db="EMBL/GenBank/DDBJ databases">
        <title>First draft genome of Liparis tanakae, snailfish: a comprehensive survey of snailfish specific genes.</title>
        <authorList>
            <person name="Kim W."/>
            <person name="Song I."/>
            <person name="Jeong J.-H."/>
            <person name="Kim D."/>
            <person name="Kim S."/>
            <person name="Ryu S."/>
            <person name="Song J.Y."/>
            <person name="Lee S.K."/>
        </authorList>
    </citation>
    <scope>NUCLEOTIDE SEQUENCE [LARGE SCALE GENOMIC DNA]</scope>
    <source>
        <tissue evidence="3">Muscle</tissue>
    </source>
</reference>
<protein>
    <submittedName>
        <fullName evidence="3">Ribonuclease inhibitor</fullName>
    </submittedName>
</protein>
<accession>A0A4Z2E567</accession>
<dbReference type="Pfam" id="PF13516">
    <property type="entry name" value="LRR_6"/>
    <property type="match status" value="1"/>
</dbReference>
<dbReference type="InterPro" id="IPR051261">
    <property type="entry name" value="NLR"/>
</dbReference>
<organism evidence="3 4">
    <name type="scientific">Liparis tanakae</name>
    <name type="common">Tanaka's snailfish</name>
    <dbReference type="NCBI Taxonomy" id="230148"/>
    <lineage>
        <taxon>Eukaryota</taxon>
        <taxon>Metazoa</taxon>
        <taxon>Chordata</taxon>
        <taxon>Craniata</taxon>
        <taxon>Vertebrata</taxon>
        <taxon>Euteleostomi</taxon>
        <taxon>Actinopterygii</taxon>
        <taxon>Neopterygii</taxon>
        <taxon>Teleostei</taxon>
        <taxon>Neoteleostei</taxon>
        <taxon>Acanthomorphata</taxon>
        <taxon>Eupercaria</taxon>
        <taxon>Perciformes</taxon>
        <taxon>Cottioidei</taxon>
        <taxon>Cottales</taxon>
        <taxon>Liparidae</taxon>
        <taxon>Liparis</taxon>
    </lineage>
</organism>
<dbReference type="OrthoDB" id="120976at2759"/>
<keyword evidence="1" id="KW-0433">Leucine-rich repeat</keyword>
<dbReference type="AlphaFoldDB" id="A0A4Z2E567"/>
<comment type="caution">
    <text evidence="3">The sequence shown here is derived from an EMBL/GenBank/DDBJ whole genome shotgun (WGS) entry which is preliminary data.</text>
</comment>
<evidence type="ECO:0000256" key="1">
    <source>
        <dbReference type="ARBA" id="ARBA00022614"/>
    </source>
</evidence>
<dbReference type="Proteomes" id="UP000314294">
    <property type="component" value="Unassembled WGS sequence"/>
</dbReference>
<keyword evidence="4" id="KW-1185">Reference proteome</keyword>
<dbReference type="SMART" id="SM00368">
    <property type="entry name" value="LRR_RI"/>
    <property type="match status" value="1"/>
</dbReference>
<gene>
    <name evidence="3" type="primary">Rnh1_1</name>
    <name evidence="3" type="ORF">EYF80_065801</name>
</gene>
<proteinExistence type="predicted"/>
<dbReference type="SUPFAM" id="SSF52047">
    <property type="entry name" value="RNI-like"/>
    <property type="match status" value="1"/>
</dbReference>
<evidence type="ECO:0000313" key="4">
    <source>
        <dbReference type="Proteomes" id="UP000314294"/>
    </source>
</evidence>
<dbReference type="InterPro" id="IPR001611">
    <property type="entry name" value="Leu-rich_rpt"/>
</dbReference>
<dbReference type="Gene3D" id="3.80.10.10">
    <property type="entry name" value="Ribonuclease Inhibitor"/>
    <property type="match status" value="1"/>
</dbReference>